<feature type="region of interest" description="Disordered" evidence="1">
    <location>
        <begin position="1123"/>
        <end position="1266"/>
    </location>
</feature>
<dbReference type="Proteomes" id="UP001194696">
    <property type="component" value="Unassembled WGS sequence"/>
</dbReference>
<feature type="compositionally biased region" description="Basic residues" evidence="1">
    <location>
        <begin position="1069"/>
        <end position="1086"/>
    </location>
</feature>
<accession>A0ABQ7JU11</accession>
<feature type="compositionally biased region" description="Basic and acidic residues" evidence="1">
    <location>
        <begin position="520"/>
        <end position="536"/>
    </location>
</feature>
<keyword evidence="3" id="KW-1185">Reference proteome</keyword>
<feature type="compositionally biased region" description="Pro residues" evidence="1">
    <location>
        <begin position="631"/>
        <end position="649"/>
    </location>
</feature>
<sequence>MDLDLDAAAEVIEKAVGGDVVAAAKKKANQFLADHKKKENTNGKGKGTDTKIDVDKKMKTATKKNKDNVQQGEEEEKEEVVEINSVNTNSEEEEEFGIPENLEEVQDYLSDMWEDIKGLGNDPAIQDQIQTLKDSDEVQAQIAHLQSLGDDPDIRGKIEELQKGLDHDVREEIESVERGVREVAGNMEKRHVYHQKGKGVQQYHEHHHRKHHENDRKAAEAADGDGIETDIDDVGSDAKMEGQAAAKKSNKKHQRQKGGTDKDAVAVRGGVQNRNRHAANKNKHHNNPPKKQGHGKQGGHKHGMKGGIAKNRVGVKGKGKKHHRVAKKHVVKKKGKGAVIREGRPGAKGHHAAHDKTPTPPASAPLKNKGQNPADRRHRHFHHHQKHHGGRDKGARHPGAGSDSGPDPVLPGGETKSYNHPVHTVPKTPPITLPVQVPFKDVTPTEPTTQNRQKPPSLSSPETPKKPVVNQIVSPTTPSPKPITQEPNIESPKSKNPVPPSVQEPSNPTETVVESPSTGPEDKEVEQQPPKTKEAMHSPVDSPPAPVQEEQRPANIVVVAPDVKPAEIETPSTPQPKVEEKVVAAKPPKTVADEKMGGDDRAVTKNHPPPSPSSHGDDQSAAKKPKLPIVVPLPPLPPIPHPEPSPSPSPTTGEVPKPADTIPGSEPGPERVRKPVHKSLPVVSDSHPTDPVESPLAPASPVAIPDVPVTPVTPAPANDRKPDKDDENEDNYNDDDDNDDDYYDDDDDEDDEDVPTSTVGQRITIDHAGNLDKDGGDEGEVNDGSAEEATEQDTIGTLNQMAENGNTAPDEHAEGNDADDESEVDDWGEYEDDGGNAFKAQKTQQPVVGVDGTGLSKRQIPAIRVFGVNGAVADTKAVMAIKNDLQQQQKDEKKLKAEREGKKNLKVEKEDKMAQRQHAVLAVAEPIVKAEGRKKMSAVDQKDEGKDKRLEGQGVEGNVIAKGAKNKYLKDDHHQQGQRQQQQQDQQVQRQQEEEEIETQAGQKEKKQNKKNKKQHQKEVEKQQQEQQDDDDFVEDEMEDIKNEDDTEPGPPDVDDDAGDFGEYDNTGKKKGKMGKKEKKEHKKKNHLDDDENVVYQDQSIIAADESAAAAVVVNPFEVEAAKAKKNRKKHKKHKNHHQNQDDQAATFQTNAAVYPFGNNKNGFVHKKGIHKTNFKDRNSDDQQHQQRQDDKSKNDNPGSTPALPPPSINSKDTKAMPGTPPSSVSGGGVADRKAPSGAVSPAGGGGSLTPPKEAKSSGGNGYGSVPMFGPAQLDLGSGGMSSLRLVTGRSQWIASLSAVVLTTVFMYL</sequence>
<feature type="compositionally biased region" description="Low complexity" evidence="1">
    <location>
        <begin position="701"/>
        <end position="717"/>
    </location>
</feature>
<feature type="compositionally biased region" description="Acidic residues" evidence="1">
    <location>
        <begin position="816"/>
        <end position="834"/>
    </location>
</feature>
<feature type="compositionally biased region" description="Polar residues" evidence="1">
    <location>
        <begin position="503"/>
        <end position="518"/>
    </location>
</feature>
<gene>
    <name evidence="2" type="ORF">BGZ96_010966</name>
</gene>
<feature type="compositionally biased region" description="Basic residues" evidence="1">
    <location>
        <begin position="1164"/>
        <end position="1173"/>
    </location>
</feature>
<feature type="compositionally biased region" description="Acidic residues" evidence="1">
    <location>
        <begin position="1027"/>
        <end position="1063"/>
    </location>
</feature>
<feature type="compositionally biased region" description="Acidic residues" evidence="1">
    <location>
        <begin position="72"/>
        <end position="81"/>
    </location>
</feature>
<feature type="compositionally biased region" description="Acidic residues" evidence="1">
    <location>
        <begin position="777"/>
        <end position="791"/>
    </location>
</feature>
<feature type="compositionally biased region" description="Acidic residues" evidence="1">
    <location>
        <begin position="725"/>
        <end position="754"/>
    </location>
</feature>
<evidence type="ECO:0000313" key="2">
    <source>
        <dbReference type="EMBL" id="KAG0284689.1"/>
    </source>
</evidence>
<feature type="compositionally biased region" description="Basic residues" evidence="1">
    <location>
        <begin position="1007"/>
        <end position="1016"/>
    </location>
</feature>
<name>A0ABQ7JU11_9FUNG</name>
<feature type="compositionally biased region" description="Polar residues" evidence="1">
    <location>
        <begin position="445"/>
        <end position="462"/>
    </location>
</feature>
<feature type="compositionally biased region" description="Basic residues" evidence="1">
    <location>
        <begin position="313"/>
        <end position="336"/>
    </location>
</feature>
<feature type="compositionally biased region" description="Basic residues" evidence="1">
    <location>
        <begin position="1124"/>
        <end position="1138"/>
    </location>
</feature>
<proteinExistence type="predicted"/>
<organism evidence="2 3">
    <name type="scientific">Linnemannia gamsii</name>
    <dbReference type="NCBI Taxonomy" id="64522"/>
    <lineage>
        <taxon>Eukaryota</taxon>
        <taxon>Fungi</taxon>
        <taxon>Fungi incertae sedis</taxon>
        <taxon>Mucoromycota</taxon>
        <taxon>Mortierellomycotina</taxon>
        <taxon>Mortierellomycetes</taxon>
        <taxon>Mortierellales</taxon>
        <taxon>Mortierellaceae</taxon>
        <taxon>Linnemannia</taxon>
    </lineage>
</organism>
<feature type="compositionally biased region" description="Basic and acidic residues" evidence="1">
    <location>
        <begin position="591"/>
        <end position="603"/>
    </location>
</feature>
<feature type="region of interest" description="Disordered" evidence="1">
    <location>
        <begin position="33"/>
        <end position="52"/>
    </location>
</feature>
<feature type="region of interest" description="Disordered" evidence="1">
    <location>
        <begin position="928"/>
        <end position="1093"/>
    </location>
</feature>
<feature type="region of interest" description="Disordered" evidence="1">
    <location>
        <begin position="59"/>
        <end position="98"/>
    </location>
</feature>
<feature type="compositionally biased region" description="Basic and acidic residues" evidence="1">
    <location>
        <begin position="1174"/>
        <end position="1195"/>
    </location>
</feature>
<protein>
    <submittedName>
        <fullName evidence="2">Uncharacterized protein</fullName>
    </submittedName>
</protein>
<feature type="compositionally biased region" description="Low complexity" evidence="1">
    <location>
        <begin position="977"/>
        <end position="990"/>
    </location>
</feature>
<dbReference type="EMBL" id="JAAAIM010000744">
    <property type="protein sequence ID" value="KAG0284689.1"/>
    <property type="molecule type" value="Genomic_DNA"/>
</dbReference>
<feature type="compositionally biased region" description="Basic and acidic residues" evidence="1">
    <location>
        <begin position="889"/>
        <end position="914"/>
    </location>
</feature>
<feature type="compositionally biased region" description="Acidic residues" evidence="1">
    <location>
        <begin position="222"/>
        <end position="235"/>
    </location>
</feature>
<comment type="caution">
    <text evidence="2">The sequence shown here is derived from an EMBL/GenBank/DDBJ whole genome shotgun (WGS) entry which is preliminary data.</text>
</comment>
<feature type="region of interest" description="Disordered" evidence="1">
    <location>
        <begin position="885"/>
        <end position="916"/>
    </location>
</feature>
<evidence type="ECO:0000313" key="3">
    <source>
        <dbReference type="Proteomes" id="UP001194696"/>
    </source>
</evidence>
<feature type="compositionally biased region" description="Polar residues" evidence="1">
    <location>
        <begin position="792"/>
        <end position="807"/>
    </location>
</feature>
<evidence type="ECO:0000256" key="1">
    <source>
        <dbReference type="SAM" id="MobiDB-lite"/>
    </source>
</evidence>
<feature type="region of interest" description="Disordered" evidence="1">
    <location>
        <begin position="195"/>
        <end position="853"/>
    </location>
</feature>
<feature type="compositionally biased region" description="Basic residues" evidence="1">
    <location>
        <begin position="274"/>
        <end position="304"/>
    </location>
</feature>
<reference evidence="2 3" key="1">
    <citation type="journal article" date="2020" name="Fungal Divers.">
        <title>Resolving the Mortierellaceae phylogeny through synthesis of multi-gene phylogenetics and phylogenomics.</title>
        <authorList>
            <person name="Vandepol N."/>
            <person name="Liber J."/>
            <person name="Desiro A."/>
            <person name="Na H."/>
            <person name="Kennedy M."/>
            <person name="Barry K."/>
            <person name="Grigoriev I.V."/>
            <person name="Miller A.N."/>
            <person name="O'Donnell K."/>
            <person name="Stajich J.E."/>
            <person name="Bonito G."/>
        </authorList>
    </citation>
    <scope>NUCLEOTIDE SEQUENCE [LARGE SCALE GENOMIC DNA]</scope>
    <source>
        <strain evidence="2 3">AD045</strain>
    </source>
</reference>
<feature type="compositionally biased region" description="Basic and acidic residues" evidence="1">
    <location>
        <begin position="940"/>
        <end position="951"/>
    </location>
</feature>
<feature type="compositionally biased region" description="Basic residues" evidence="1">
    <location>
        <begin position="376"/>
        <end position="396"/>
    </location>
</feature>